<gene>
    <name evidence="3" type="ORF">H5V44_15135</name>
</gene>
<proteinExistence type="predicted"/>
<dbReference type="NCBIfam" id="TIGR02537">
    <property type="entry name" value="arch_flag_Nterm"/>
    <property type="match status" value="1"/>
</dbReference>
<dbReference type="InterPro" id="IPR012859">
    <property type="entry name" value="Pilin_N_archaeal"/>
</dbReference>
<keyword evidence="1" id="KW-0812">Transmembrane</keyword>
<dbReference type="InterPro" id="IPR013373">
    <property type="entry name" value="Flagellin/pilin_N_arc"/>
</dbReference>
<feature type="domain" description="Archaeal Type IV pilin N-terminal" evidence="2">
    <location>
        <begin position="11"/>
        <end position="40"/>
    </location>
</feature>
<name>A0A7J9SM40_9EURY</name>
<dbReference type="Pfam" id="PF07790">
    <property type="entry name" value="Pilin_N"/>
    <property type="match status" value="1"/>
</dbReference>
<comment type="caution">
    <text evidence="3">The sequence shown here is derived from an EMBL/GenBank/DDBJ whole genome shotgun (WGS) entry which is preliminary data.</text>
</comment>
<reference evidence="3 4" key="1">
    <citation type="submission" date="2020-08" db="EMBL/GenBank/DDBJ databases">
        <authorList>
            <person name="Seo M.-J."/>
        </authorList>
    </citation>
    <scope>NUCLEOTIDE SEQUENCE [LARGE SCALE GENOMIC DNA]</scope>
    <source>
        <strain evidence="3 4">MBLA0160</strain>
    </source>
</reference>
<organism evidence="3 4">
    <name type="scientific">Halobellus ruber</name>
    <dbReference type="NCBI Taxonomy" id="2761102"/>
    <lineage>
        <taxon>Archaea</taxon>
        <taxon>Methanobacteriati</taxon>
        <taxon>Methanobacteriota</taxon>
        <taxon>Stenosarchaea group</taxon>
        <taxon>Halobacteria</taxon>
        <taxon>Halobacteriales</taxon>
        <taxon>Haloferacaceae</taxon>
        <taxon>Halobellus</taxon>
    </lineage>
</organism>
<dbReference type="EMBL" id="JACKXD010000006">
    <property type="protein sequence ID" value="MBB6647602.1"/>
    <property type="molecule type" value="Genomic_DNA"/>
</dbReference>
<keyword evidence="1" id="KW-1133">Transmembrane helix</keyword>
<dbReference type="Proteomes" id="UP000546257">
    <property type="component" value="Unassembled WGS sequence"/>
</dbReference>
<sequence length="45" mass="4588">MNVRQLFEEGSAVSPVIGVILMVATAVILAAVVGSFVLVLSAITT</sequence>
<feature type="transmembrane region" description="Helical" evidence="1">
    <location>
        <begin position="12"/>
        <end position="40"/>
    </location>
</feature>
<evidence type="ECO:0000259" key="2">
    <source>
        <dbReference type="Pfam" id="PF07790"/>
    </source>
</evidence>
<accession>A0A7J9SM40</accession>
<keyword evidence="1" id="KW-0472">Membrane</keyword>
<evidence type="ECO:0000313" key="3">
    <source>
        <dbReference type="EMBL" id="MBB6647602.1"/>
    </source>
</evidence>
<keyword evidence="4" id="KW-1185">Reference proteome</keyword>
<evidence type="ECO:0000256" key="1">
    <source>
        <dbReference type="SAM" id="Phobius"/>
    </source>
</evidence>
<evidence type="ECO:0000313" key="4">
    <source>
        <dbReference type="Proteomes" id="UP000546257"/>
    </source>
</evidence>
<dbReference type="AlphaFoldDB" id="A0A7J9SM40"/>
<protein>
    <submittedName>
        <fullName evidence="3">Type IV pilin N-terminal domain-containing protein</fullName>
    </submittedName>
</protein>